<dbReference type="RefSeq" id="YP_009837311.1">
    <property type="nucleotide sequence ID" value="NC_048698.1"/>
</dbReference>
<keyword evidence="2" id="KW-1185">Reference proteome</keyword>
<reference evidence="1 2" key="1">
    <citation type="submission" date="2018-01" db="EMBL/GenBank/DDBJ databases">
        <title>Complete Genome of Bacillus phages Carmen17.</title>
        <authorList>
            <person name="Himelright M.J."/>
            <person name="Eisemann E.C."/>
            <person name="Alder H.M."/>
            <person name="Clem A.M."/>
            <person name="Temple L."/>
        </authorList>
    </citation>
    <scope>NUCLEOTIDE SEQUENCE [LARGE SCALE GENOMIC DNA]</scope>
</reference>
<accession>A0A2I7QIP0</accession>
<reference evidence="1 2" key="2">
    <citation type="journal article" date="2019" name="Microbiol. Resour. Announc.">
        <title>Complete Genome Sequences of Bacillus Bacteriophages Wes44 and Carmen17.</title>
        <authorList>
            <person name="Alder H."/>
            <person name="Himelright M."/>
            <person name="Eisemann E."/>
            <person name="Temple L."/>
        </authorList>
    </citation>
    <scope>NUCLEOTIDE SEQUENCE [LARGE SCALE GENOMIC DNA]</scope>
</reference>
<dbReference type="GeneID" id="55607493"/>
<protein>
    <submittedName>
        <fullName evidence="1">Uncharacterized protein</fullName>
    </submittedName>
</protein>
<dbReference type="Proteomes" id="UP000241941">
    <property type="component" value="Segment"/>
</dbReference>
<evidence type="ECO:0000313" key="2">
    <source>
        <dbReference type="Proteomes" id="UP000241941"/>
    </source>
</evidence>
<dbReference type="EMBL" id="MG784342">
    <property type="protein sequence ID" value="AUR81238.1"/>
    <property type="molecule type" value="Genomic_DNA"/>
</dbReference>
<name>A0A2I7QIP0_9CAUD</name>
<dbReference type="KEGG" id="vg:55607493"/>
<proteinExistence type="predicted"/>
<evidence type="ECO:0000313" key="1">
    <source>
        <dbReference type="EMBL" id="AUR81238.1"/>
    </source>
</evidence>
<sequence>MTNELTVVEEKKVFCSKCGYAAIKAEQVRDEDGILISVKYIHEMIPASGYVWTCTQVMDYPAIYNHKGSIKKEMEKRPYAFKSRQKGGFSNLDKLTPEHYVKRDAKQYSGFYGEKVNI</sequence>
<organism evidence="1 2">
    <name type="scientific">Bacillus phage Carmen17</name>
    <dbReference type="NCBI Taxonomy" id="2072797"/>
    <lineage>
        <taxon>Viruses</taxon>
        <taxon>Duplodnaviria</taxon>
        <taxon>Heunggongvirae</taxon>
        <taxon>Uroviricota</taxon>
        <taxon>Caudoviricetes</taxon>
        <taxon>Gutmannvirinae</taxon>
        <taxon>Carmenvirus</taxon>
        <taxon>Carmenvirus carmen17</taxon>
    </lineage>
</organism>